<keyword evidence="1" id="KW-1133">Transmembrane helix</keyword>
<proteinExistence type="predicted"/>
<evidence type="ECO:0000313" key="3">
    <source>
        <dbReference type="Proteomes" id="UP000006512"/>
    </source>
</evidence>
<reference evidence="3" key="1">
    <citation type="submission" date="2011-03" db="EMBL/GenBank/DDBJ databases">
        <title>Draft genome sequence of Brevundimonas diminuta.</title>
        <authorList>
            <person name="Brown P.J.B."/>
            <person name="Buechlein A."/>
            <person name="Hemmerich C."/>
            <person name="Brun Y.V."/>
        </authorList>
    </citation>
    <scope>NUCLEOTIDE SEQUENCE [LARGE SCALE GENOMIC DNA]</scope>
    <source>
        <strain evidence="3">C19</strain>
    </source>
</reference>
<organism evidence="2 3">
    <name type="scientific">Asticcacaulis biprosthecium C19</name>
    <dbReference type="NCBI Taxonomy" id="715226"/>
    <lineage>
        <taxon>Bacteria</taxon>
        <taxon>Pseudomonadati</taxon>
        <taxon>Pseudomonadota</taxon>
        <taxon>Alphaproteobacteria</taxon>
        <taxon>Caulobacterales</taxon>
        <taxon>Caulobacteraceae</taxon>
        <taxon>Asticcacaulis</taxon>
    </lineage>
</organism>
<gene>
    <name evidence="2" type="ORF">ABI_02390</name>
</gene>
<feature type="transmembrane region" description="Helical" evidence="1">
    <location>
        <begin position="72"/>
        <end position="93"/>
    </location>
</feature>
<evidence type="ECO:0000313" key="2">
    <source>
        <dbReference type="EMBL" id="EGF91807.1"/>
    </source>
</evidence>
<dbReference type="AlphaFoldDB" id="F4QIP8"/>
<keyword evidence="1" id="KW-0812">Transmembrane</keyword>
<keyword evidence="3" id="KW-1185">Reference proteome</keyword>
<sequence length="132" mass="13885">MIKTLAGLALGVVVSTAVALPFTGMVSENLDSEFPETYGSMLLLGSYMVAMFALPVGLVGHAILSALKQRSLIIYALVGAIAGFIYGYVVGIGAERLENTILCSLWAAGCALIAWLIRRPDKDGVVALDTHV</sequence>
<dbReference type="HOGENOM" id="CLU_1912734_0_0_5"/>
<keyword evidence="1" id="KW-0472">Membrane</keyword>
<dbReference type="STRING" id="715226.ABI_02390"/>
<dbReference type="Proteomes" id="UP000006512">
    <property type="component" value="Unassembled WGS sequence"/>
</dbReference>
<feature type="transmembrane region" description="Helical" evidence="1">
    <location>
        <begin position="99"/>
        <end position="117"/>
    </location>
</feature>
<dbReference type="EMBL" id="GL883077">
    <property type="protein sequence ID" value="EGF91807.1"/>
    <property type="molecule type" value="Genomic_DNA"/>
</dbReference>
<evidence type="ECO:0000256" key="1">
    <source>
        <dbReference type="SAM" id="Phobius"/>
    </source>
</evidence>
<protein>
    <submittedName>
        <fullName evidence="2">Putative membrane protein</fullName>
    </submittedName>
</protein>
<accession>F4QIP8</accession>
<name>F4QIP8_9CAUL</name>
<feature type="transmembrane region" description="Helical" evidence="1">
    <location>
        <begin position="43"/>
        <end position="65"/>
    </location>
</feature>